<accession>A0ABP6XVK7</accession>
<proteinExistence type="predicted"/>
<protein>
    <submittedName>
        <fullName evidence="2">Phage holin family protein</fullName>
    </submittedName>
</protein>
<dbReference type="Pfam" id="PF07332">
    <property type="entry name" value="Phage_holin_3_6"/>
    <property type="match status" value="1"/>
</dbReference>
<keyword evidence="1" id="KW-0472">Membrane</keyword>
<reference evidence="3" key="1">
    <citation type="journal article" date="2019" name="Int. J. Syst. Evol. Microbiol.">
        <title>The Global Catalogue of Microorganisms (GCM) 10K type strain sequencing project: providing services to taxonomists for standard genome sequencing and annotation.</title>
        <authorList>
            <consortium name="The Broad Institute Genomics Platform"/>
            <consortium name="The Broad Institute Genome Sequencing Center for Infectious Disease"/>
            <person name="Wu L."/>
            <person name="Ma J."/>
        </authorList>
    </citation>
    <scope>NUCLEOTIDE SEQUENCE [LARGE SCALE GENOMIC DNA]</scope>
    <source>
        <strain evidence="3">JCM 16540</strain>
    </source>
</reference>
<feature type="transmembrane region" description="Helical" evidence="1">
    <location>
        <begin position="64"/>
        <end position="89"/>
    </location>
</feature>
<feature type="transmembrane region" description="Helical" evidence="1">
    <location>
        <begin position="95"/>
        <end position="116"/>
    </location>
</feature>
<evidence type="ECO:0000313" key="2">
    <source>
        <dbReference type="EMBL" id="GAA3572866.1"/>
    </source>
</evidence>
<name>A0ABP6XVK7_9ACTN</name>
<dbReference type="RefSeq" id="WP_204913590.1">
    <property type="nucleotide sequence ID" value="NZ_BAAAYR010000004.1"/>
</dbReference>
<gene>
    <name evidence="2" type="ORF">GCM10022197_32020</name>
</gene>
<organism evidence="2 3">
    <name type="scientific">Microlunatus spumicola</name>
    <dbReference type="NCBI Taxonomy" id="81499"/>
    <lineage>
        <taxon>Bacteria</taxon>
        <taxon>Bacillati</taxon>
        <taxon>Actinomycetota</taxon>
        <taxon>Actinomycetes</taxon>
        <taxon>Propionibacteriales</taxon>
        <taxon>Propionibacteriaceae</taxon>
        <taxon>Microlunatus</taxon>
    </lineage>
</organism>
<comment type="caution">
    <text evidence="2">The sequence shown here is derived from an EMBL/GenBank/DDBJ whole genome shotgun (WGS) entry which is preliminary data.</text>
</comment>
<dbReference type="Proteomes" id="UP001500767">
    <property type="component" value="Unassembled WGS sequence"/>
</dbReference>
<dbReference type="EMBL" id="BAAAYR010000004">
    <property type="protein sequence ID" value="GAA3572866.1"/>
    <property type="molecule type" value="Genomic_DNA"/>
</dbReference>
<keyword evidence="1" id="KW-1133">Transmembrane helix</keyword>
<evidence type="ECO:0000256" key="1">
    <source>
        <dbReference type="SAM" id="Phobius"/>
    </source>
</evidence>
<evidence type="ECO:0000313" key="3">
    <source>
        <dbReference type="Proteomes" id="UP001500767"/>
    </source>
</evidence>
<keyword evidence="3" id="KW-1185">Reference proteome</keyword>
<dbReference type="InterPro" id="IPR009937">
    <property type="entry name" value="Phage_holin_3_6"/>
</dbReference>
<keyword evidence="1" id="KW-0812">Transmembrane</keyword>
<sequence length="149" mass="15831">MSTGWTEPDPTHGYTAAPQGQAEDVSLGERLGNVTRDLSTLMQQEVALAKAEVKQSTSQLGKGVGLLVGAGIGGFFVLLFLSVSLWWAIGNYTGRGWAALIVAVVWAIIAAILLSVGRKELKRVRGLPTTTDTLGKIPNAVKGKEEDNR</sequence>